<comment type="caution">
    <text evidence="1">The sequence shown here is derived from an EMBL/GenBank/DDBJ whole genome shotgun (WGS) entry which is preliminary data.</text>
</comment>
<evidence type="ECO:0000313" key="2">
    <source>
        <dbReference type="Proteomes" id="UP001151760"/>
    </source>
</evidence>
<keyword evidence="2" id="KW-1185">Reference proteome</keyword>
<organism evidence="1 2">
    <name type="scientific">Tanacetum coccineum</name>
    <dbReference type="NCBI Taxonomy" id="301880"/>
    <lineage>
        <taxon>Eukaryota</taxon>
        <taxon>Viridiplantae</taxon>
        <taxon>Streptophyta</taxon>
        <taxon>Embryophyta</taxon>
        <taxon>Tracheophyta</taxon>
        <taxon>Spermatophyta</taxon>
        <taxon>Magnoliopsida</taxon>
        <taxon>eudicotyledons</taxon>
        <taxon>Gunneridae</taxon>
        <taxon>Pentapetalae</taxon>
        <taxon>asterids</taxon>
        <taxon>campanulids</taxon>
        <taxon>Asterales</taxon>
        <taxon>Asteraceae</taxon>
        <taxon>Asteroideae</taxon>
        <taxon>Anthemideae</taxon>
        <taxon>Anthemidinae</taxon>
        <taxon>Tanacetum</taxon>
    </lineage>
</organism>
<protein>
    <submittedName>
        <fullName evidence="1">Uncharacterized protein</fullName>
    </submittedName>
</protein>
<dbReference type="Proteomes" id="UP001151760">
    <property type="component" value="Unassembled WGS sequence"/>
</dbReference>
<reference evidence="1" key="1">
    <citation type="journal article" date="2022" name="Int. J. Mol. Sci.">
        <title>Draft Genome of Tanacetum Coccineum: Genomic Comparison of Closely Related Tanacetum-Family Plants.</title>
        <authorList>
            <person name="Yamashiro T."/>
            <person name="Shiraishi A."/>
            <person name="Nakayama K."/>
            <person name="Satake H."/>
        </authorList>
    </citation>
    <scope>NUCLEOTIDE SEQUENCE</scope>
</reference>
<accession>A0ABQ5FFX3</accession>
<dbReference type="EMBL" id="BQNB010017347">
    <property type="protein sequence ID" value="GJT62116.1"/>
    <property type="molecule type" value="Genomic_DNA"/>
</dbReference>
<gene>
    <name evidence="1" type="ORF">Tco_1005649</name>
</gene>
<reference evidence="1" key="2">
    <citation type="submission" date="2022-01" db="EMBL/GenBank/DDBJ databases">
        <authorList>
            <person name="Yamashiro T."/>
            <person name="Shiraishi A."/>
            <person name="Satake H."/>
            <person name="Nakayama K."/>
        </authorList>
    </citation>
    <scope>NUCLEOTIDE SEQUENCE</scope>
</reference>
<sequence length="143" mass="16749">MDPMILLGQKNTLAEYMILSGADNRPPMLDKDLVAKDLWERVQLLMQGTSLTKQEREFNTKFLNSLPHEWSKFMTDVKLVKDLHTSNFDQLHAYLEQHKLHAKEVRITHECNQDPLAFVANQQMTPPHFNTYQSPYNNPQLQQ</sequence>
<name>A0ABQ5FFX3_9ASTR</name>
<proteinExistence type="predicted"/>
<evidence type="ECO:0000313" key="1">
    <source>
        <dbReference type="EMBL" id="GJT62116.1"/>
    </source>
</evidence>